<dbReference type="Proteomes" id="UP001201020">
    <property type="component" value="Chromosome"/>
</dbReference>
<dbReference type="AlphaFoldDB" id="A0A9Y1BMX1"/>
<evidence type="ECO:0000313" key="1">
    <source>
        <dbReference type="EMBL" id="UJG41675.1"/>
    </source>
</evidence>
<organism evidence="1">
    <name type="scientific">Candidatus Heimdallarchaeum aukensis</name>
    <dbReference type="NCBI Taxonomy" id="2876573"/>
    <lineage>
        <taxon>Archaea</taxon>
        <taxon>Promethearchaeati</taxon>
        <taxon>Candidatus Heimdallarchaeota</taxon>
        <taxon>Candidatus Heimdallarchaeia (ex Rinke et al. 2021) (nom. nud.)</taxon>
        <taxon>Candidatus Heimdallarchaeales</taxon>
        <taxon>Candidatus Heimdallarchaeaceae</taxon>
        <taxon>Candidatus Heimdallarchaeum</taxon>
    </lineage>
</organism>
<sequence length="411" mass="47733">MSFNFEVKNTIASLRQSRLKLGNVEIETPNYIMTHIETRRLTTGYNLVGSREPNPKLNELISDHIPDRLTAQKIFENSDEIEKLCNKLDNLTKSDRMNFVQFRLKAGNEISKYELCQIVRLQSDMNKFSIITIPDPTCSYNNSWIDSMEAALYEAKVSQEVGTSELFMPTVSLAQPLLDVEKKISWLIDKQVPSIGLRAHGPHFPATLHKSTNLITQSDNPIWIHLFDLSKKYKNVSQLHLAPLTSVDTISLKKKHGYSSSKKNIMDGLLPTPENISLEPTAREIEEQKVREIKRSQRFLFEQLALGYISINERTKWIGHELSCTCPICKKTKDIDTFRIYLSTHDKNSLLQVHEYTGFNQEMLAIRKNIRDNDISEYFRQKILVKRHRRKLSKRYPELERFINPPLDSYF</sequence>
<name>A0A9Y1BMX1_9ARCH</name>
<proteinExistence type="predicted"/>
<dbReference type="EMBL" id="CP084166">
    <property type="protein sequence ID" value="UJG41675.1"/>
    <property type="molecule type" value="Genomic_DNA"/>
</dbReference>
<accession>A0A9Y1BMX1</accession>
<gene>
    <name evidence="1" type="ORF">K9W45_04220</name>
</gene>
<reference evidence="1" key="1">
    <citation type="journal article" date="2022" name="Nat. Microbiol.">
        <title>Unique mobile elements and scalable gene flow at the prokaryote-eukaryote boundary revealed by circularized Asgard archaea genomes.</title>
        <authorList>
            <person name="Wu F."/>
            <person name="Speth D.R."/>
            <person name="Philosof A."/>
            <person name="Cremiere A."/>
            <person name="Narayanan A."/>
            <person name="Barco R.A."/>
            <person name="Connon S.A."/>
            <person name="Amend J.P."/>
            <person name="Antoshechkin I.A."/>
            <person name="Orphan V.J."/>
        </authorList>
    </citation>
    <scope>NUCLEOTIDE SEQUENCE</scope>
    <source>
        <strain evidence="1">PM71</strain>
    </source>
</reference>
<protein>
    <submittedName>
        <fullName evidence="1">Uncharacterized protein</fullName>
    </submittedName>
</protein>